<dbReference type="InterPro" id="IPR047211">
    <property type="entry name" value="POXB-like"/>
</dbReference>
<proteinExistence type="inferred from homology"/>
<comment type="caution">
    <text evidence="6">The sequence shown here is derived from an EMBL/GenBank/DDBJ whole genome shotgun (WGS) entry which is preliminary data.</text>
</comment>
<reference evidence="6 7" key="1">
    <citation type="submission" date="2020-06" db="EMBL/GenBank/DDBJ databases">
        <title>Actinomadura xiongansis sp. nov., isolated from soil of Baiyangdian.</title>
        <authorList>
            <person name="Zhang X."/>
        </authorList>
    </citation>
    <scope>NUCLEOTIDE SEQUENCE [LARGE SCALE GENOMIC DNA]</scope>
    <source>
        <strain evidence="6 7">HBUM206468</strain>
    </source>
</reference>
<evidence type="ECO:0000259" key="5">
    <source>
        <dbReference type="Pfam" id="PF02776"/>
    </source>
</evidence>
<evidence type="ECO:0000256" key="1">
    <source>
        <dbReference type="ARBA" id="ARBA00007812"/>
    </source>
</evidence>
<evidence type="ECO:0000313" key="7">
    <source>
        <dbReference type="Proteomes" id="UP000805614"/>
    </source>
</evidence>
<dbReference type="EMBL" id="JABVEC010000018">
    <property type="protein sequence ID" value="MBC6468345.1"/>
    <property type="molecule type" value="Genomic_DNA"/>
</dbReference>
<dbReference type="InterPro" id="IPR011766">
    <property type="entry name" value="TPP_enzyme_TPP-bd"/>
</dbReference>
<evidence type="ECO:0000259" key="3">
    <source>
        <dbReference type="Pfam" id="PF00205"/>
    </source>
</evidence>
<evidence type="ECO:0000256" key="2">
    <source>
        <dbReference type="ARBA" id="ARBA00023052"/>
    </source>
</evidence>
<dbReference type="RefSeq" id="WP_187245353.1">
    <property type="nucleotide sequence ID" value="NZ_BAAAOK010000015.1"/>
</dbReference>
<dbReference type="SUPFAM" id="SSF52467">
    <property type="entry name" value="DHS-like NAD/FAD-binding domain"/>
    <property type="match status" value="2"/>
</dbReference>
<dbReference type="CDD" id="cd00568">
    <property type="entry name" value="TPP_enzymes"/>
    <property type="match status" value="1"/>
</dbReference>
<dbReference type="InterPro" id="IPR012001">
    <property type="entry name" value="Thiamin_PyroP_enz_TPP-bd_dom"/>
</dbReference>
<dbReference type="Gene3D" id="3.40.50.970">
    <property type="match status" value="4"/>
</dbReference>
<dbReference type="PANTHER" id="PTHR42981">
    <property type="entry name" value="PYRUVATE DEHYDROGENASE [UBIQUINONE]"/>
    <property type="match status" value="1"/>
</dbReference>
<protein>
    <recommendedName>
        <fullName evidence="8">Thiamine pyrophosphate-binding protein</fullName>
    </recommendedName>
</protein>
<evidence type="ECO:0000313" key="6">
    <source>
        <dbReference type="EMBL" id="MBC6468345.1"/>
    </source>
</evidence>
<feature type="domain" description="Thiamine pyrophosphate enzyme central" evidence="3">
    <location>
        <begin position="692"/>
        <end position="822"/>
    </location>
</feature>
<feature type="domain" description="Thiamine pyrophosphate enzyme TPP-binding" evidence="4">
    <location>
        <begin position="391"/>
        <end position="453"/>
    </location>
</feature>
<evidence type="ECO:0008006" key="8">
    <source>
        <dbReference type="Google" id="ProtNLM"/>
    </source>
</evidence>
<dbReference type="SUPFAM" id="SSF52518">
    <property type="entry name" value="Thiamin diphosphate-binding fold (THDP-binding)"/>
    <property type="match status" value="4"/>
</dbReference>
<feature type="domain" description="Thiamine pyrophosphate enzyme N-terminal TPP-binding" evidence="5">
    <location>
        <begin position="520"/>
        <end position="611"/>
    </location>
</feature>
<sequence length="1076" mass="111537">MQANRHVYSELAGRRRFADALVTALAGAGVTAVFGMPAESLNAFVDALRRDGRIRLVGVRHEGAGALMAATYGKLTGLPGVCMGTAGPGATHLPLGLYEAHADRAPLLALSGQVPVEQVGLESFQEIDPVALMDEAALYNRHVTVPGQIGMVHRAMAEAALRRGPAHLACSSDVFAAPLRGVPEPPVRRPPAAGGAADKALLERAANLLSGARTAVIVGAVPSDLAKDIDALAERIGAPVLVLPEGYRYFAALHDGPALPVLQGRTADYTRVLEGADRLLLVGPSSSAARGLAGGHPVMQVADGAERAHPCRPGWVRLLGDPGETLRQLRALSPSAPDGDLAADVDDLRTEPSNRPFWEALDRSLPADGVVALEPGRILDGAFGALPVRDRVLTSSFGLRVAGSALPAAIGASFAHPDRRVFAVTTDRGLQDFAAELLTLARYHLPVSLVCVEEDRRTDVRRVAGGGGLAAERATSPADLERLLSAPPGGPAVITIPADGLVEPAREEVTLTAPAAGSTGSVLTEVLSGLDVAAAYVRPGAGTEPLAALCRNAGITVHAVHHPESAAMTASAVAKHTGRLTLCLTAPDADTVLQLNGVYDASFDHAPVAVLGPPGVVVDGTRLLADAARTLRVGDDPGATEEAAHALGTAAAEGHAVYLEIDPASLDRPARGRLPAAAPPASTAVLPGTAELDAAAARLAGARRPVILIGRGGRGAGAEIAELAGALGAPVVSTMPGRGVLPDHHQNYAGAVGSSGHQCATKTLEAADVVVAFGISRRGASAFDLPGDYVLVQIDHDLGRLANAARADLALHGTARHTAQALAERIGTATPPEADRQAFVRACHDRFLATRRRRSRIPTRASSPIRPSALALALTDELGRGPAAPLVTVDVGLTTLWIYRYLTGRQDFVWTSSFATMGFAVPAAAGIAKFTDRPVLAAVGDGGVAVTLSELGTLRDLDLPVVVVVFDNGRLGAIKFEQEIMGWPEYGSSLHNGDLAEIARGYGLAAERVTTMAGLRRALRVARLARRPYLIDVVCDSNEIPAPAQQRPAATQIVGYALALAREARRGLRRSGGTTR</sequence>
<dbReference type="Pfam" id="PF02775">
    <property type="entry name" value="TPP_enzyme_C"/>
    <property type="match status" value="2"/>
</dbReference>
<dbReference type="Proteomes" id="UP000805614">
    <property type="component" value="Unassembled WGS sequence"/>
</dbReference>
<dbReference type="PANTHER" id="PTHR42981:SF2">
    <property type="entry name" value="PYRUVATE DEHYDROGENASE [UBIQUINONE]"/>
    <property type="match status" value="1"/>
</dbReference>
<feature type="domain" description="Thiamine pyrophosphate enzyme N-terminal TPP-binding" evidence="5">
    <location>
        <begin position="16"/>
        <end position="131"/>
    </location>
</feature>
<evidence type="ECO:0000259" key="4">
    <source>
        <dbReference type="Pfam" id="PF02775"/>
    </source>
</evidence>
<dbReference type="Pfam" id="PF02776">
    <property type="entry name" value="TPP_enzyme_N"/>
    <property type="match status" value="2"/>
</dbReference>
<dbReference type="InterPro" id="IPR029035">
    <property type="entry name" value="DHS-like_NAD/FAD-binding_dom"/>
</dbReference>
<organism evidence="6 7">
    <name type="scientific">Actinomadura alba</name>
    <dbReference type="NCBI Taxonomy" id="406431"/>
    <lineage>
        <taxon>Bacteria</taxon>
        <taxon>Bacillati</taxon>
        <taxon>Actinomycetota</taxon>
        <taxon>Actinomycetes</taxon>
        <taxon>Streptosporangiales</taxon>
        <taxon>Thermomonosporaceae</taxon>
        <taxon>Actinomadura</taxon>
    </lineage>
</organism>
<keyword evidence="2" id="KW-0786">Thiamine pyrophosphate</keyword>
<name>A0ABR7LU96_9ACTN</name>
<dbReference type="InterPro" id="IPR012000">
    <property type="entry name" value="Thiamin_PyroP_enz_cen_dom"/>
</dbReference>
<gene>
    <name evidence="6" type="ORF">HKK74_23020</name>
</gene>
<dbReference type="Pfam" id="PF00205">
    <property type="entry name" value="TPP_enzyme_M"/>
    <property type="match status" value="1"/>
</dbReference>
<dbReference type="InterPro" id="IPR029061">
    <property type="entry name" value="THDP-binding"/>
</dbReference>
<feature type="domain" description="Thiamine pyrophosphate enzyme TPP-binding" evidence="4">
    <location>
        <begin position="890"/>
        <end position="1033"/>
    </location>
</feature>
<comment type="similarity">
    <text evidence="1">Belongs to the TPP enzyme family.</text>
</comment>
<keyword evidence="7" id="KW-1185">Reference proteome</keyword>
<accession>A0ABR7LU96</accession>
<dbReference type="Gene3D" id="3.40.50.1220">
    <property type="entry name" value="TPP-binding domain"/>
    <property type="match status" value="2"/>
</dbReference>